<dbReference type="PANTHER" id="PTHR43731:SF9">
    <property type="entry name" value="SLR1461 PROTEIN"/>
    <property type="match status" value="1"/>
</dbReference>
<keyword evidence="2 5" id="KW-0812">Transmembrane</keyword>
<dbReference type="SUPFAM" id="SSF144091">
    <property type="entry name" value="Rhomboid-like"/>
    <property type="match status" value="1"/>
</dbReference>
<feature type="transmembrane region" description="Helical" evidence="5">
    <location>
        <begin position="157"/>
        <end position="175"/>
    </location>
</feature>
<keyword evidence="8" id="KW-1185">Reference proteome</keyword>
<proteinExistence type="predicted"/>
<dbReference type="RefSeq" id="WP_015182385.1">
    <property type="nucleotide sequence ID" value="NC_019738.1"/>
</dbReference>
<dbReference type="InterPro" id="IPR050925">
    <property type="entry name" value="Rhomboid_protease_S54"/>
</dbReference>
<feature type="domain" description="Peptidase S54 rhomboid" evidence="6">
    <location>
        <begin position="69"/>
        <end position="199"/>
    </location>
</feature>
<dbReference type="Pfam" id="PF01694">
    <property type="entry name" value="Rhomboid"/>
    <property type="match status" value="1"/>
</dbReference>
<evidence type="ECO:0000256" key="3">
    <source>
        <dbReference type="ARBA" id="ARBA00022989"/>
    </source>
</evidence>
<dbReference type="GO" id="GO:0004252">
    <property type="term" value="F:serine-type endopeptidase activity"/>
    <property type="evidence" value="ECO:0007669"/>
    <property type="project" value="InterPro"/>
</dbReference>
<keyword evidence="3 5" id="KW-1133">Transmembrane helix</keyword>
<evidence type="ECO:0000313" key="8">
    <source>
        <dbReference type="Proteomes" id="UP000010471"/>
    </source>
</evidence>
<reference evidence="7 8" key="1">
    <citation type="submission" date="2012-06" db="EMBL/GenBank/DDBJ databases">
        <title>Finished chromosome of genome of Microcoleus sp. PCC 7113.</title>
        <authorList>
            <consortium name="US DOE Joint Genome Institute"/>
            <person name="Gugger M."/>
            <person name="Coursin T."/>
            <person name="Rippka R."/>
            <person name="Tandeau De Marsac N."/>
            <person name="Huntemann M."/>
            <person name="Wei C.-L."/>
            <person name="Han J."/>
            <person name="Detter J.C."/>
            <person name="Han C."/>
            <person name="Tapia R."/>
            <person name="Chen A."/>
            <person name="Kyrpides N."/>
            <person name="Mavromatis K."/>
            <person name="Markowitz V."/>
            <person name="Szeto E."/>
            <person name="Ivanova N."/>
            <person name="Pagani I."/>
            <person name="Pati A."/>
            <person name="Goodwin L."/>
            <person name="Nordberg H.P."/>
            <person name="Cantor M.N."/>
            <person name="Hua S.X."/>
            <person name="Woyke T."/>
            <person name="Kerfeld C.A."/>
        </authorList>
    </citation>
    <scope>NUCLEOTIDE SEQUENCE [LARGE SCALE GENOMIC DNA]</scope>
    <source>
        <strain evidence="7 8">PCC 7113</strain>
    </source>
</reference>
<feature type="transmembrane region" description="Helical" evidence="5">
    <location>
        <begin position="35"/>
        <end position="54"/>
    </location>
</feature>
<dbReference type="OrthoDB" id="465874at2"/>
<evidence type="ECO:0000313" key="7">
    <source>
        <dbReference type="EMBL" id="AFZ18236.1"/>
    </source>
</evidence>
<evidence type="ECO:0000256" key="4">
    <source>
        <dbReference type="ARBA" id="ARBA00023136"/>
    </source>
</evidence>
<dbReference type="HOGENOM" id="CLU_067823_2_0_3"/>
<dbReference type="STRING" id="1173027.Mic7113_2434"/>
<feature type="transmembrane region" description="Helical" evidence="5">
    <location>
        <begin position="187"/>
        <end position="207"/>
    </location>
</feature>
<feature type="transmembrane region" description="Helical" evidence="5">
    <location>
        <begin position="130"/>
        <end position="150"/>
    </location>
</feature>
<dbReference type="GO" id="GO:0016020">
    <property type="term" value="C:membrane"/>
    <property type="evidence" value="ECO:0007669"/>
    <property type="project" value="UniProtKB-SubCell"/>
</dbReference>
<dbReference type="PATRIC" id="fig|1173027.3.peg.2664"/>
<sequence>MKPLEIFVYAVCFSFTLKGGITAEFKTQFRILGELIVYAWSIGVVNWVFCGGALRKLGIRPRTSLGLLGILTSPFLHSDWEHLAGNTVPFLILGWFVMLGGIQNFFMITAFIALFSGLGVWLFGAPYTNHAGASGVIFGYLGFLLVRSYFTEDALSIVLTVVVGFMYGRILWGIFPEEEGVSWEGHLFGFMAGVLVACFLDMFRVMLPASINGGL</sequence>
<dbReference type="Gene3D" id="1.20.1540.10">
    <property type="entry name" value="Rhomboid-like"/>
    <property type="match status" value="1"/>
</dbReference>
<dbReference type="eggNOG" id="COG0705">
    <property type="taxonomic scope" value="Bacteria"/>
</dbReference>
<evidence type="ECO:0000259" key="6">
    <source>
        <dbReference type="Pfam" id="PF01694"/>
    </source>
</evidence>
<name>K9WEK8_9CYAN</name>
<organism evidence="7 8">
    <name type="scientific">Allocoleopsis franciscana PCC 7113</name>
    <dbReference type="NCBI Taxonomy" id="1173027"/>
    <lineage>
        <taxon>Bacteria</taxon>
        <taxon>Bacillati</taxon>
        <taxon>Cyanobacteriota</taxon>
        <taxon>Cyanophyceae</taxon>
        <taxon>Coleofasciculales</taxon>
        <taxon>Coleofasciculaceae</taxon>
        <taxon>Allocoleopsis</taxon>
        <taxon>Allocoleopsis franciscana</taxon>
    </lineage>
</organism>
<comment type="subcellular location">
    <subcellularLocation>
        <location evidence="1">Membrane</location>
        <topology evidence="1">Multi-pass membrane protein</topology>
    </subcellularLocation>
</comment>
<dbReference type="AlphaFoldDB" id="K9WEK8"/>
<evidence type="ECO:0000256" key="1">
    <source>
        <dbReference type="ARBA" id="ARBA00004141"/>
    </source>
</evidence>
<feature type="transmembrane region" description="Helical" evidence="5">
    <location>
        <begin position="6"/>
        <end position="23"/>
    </location>
</feature>
<dbReference type="InterPro" id="IPR022764">
    <property type="entry name" value="Peptidase_S54_rhomboid_dom"/>
</dbReference>
<accession>K9WEK8</accession>
<keyword evidence="4 5" id="KW-0472">Membrane</keyword>
<protein>
    <submittedName>
        <fullName evidence="7">Putative membrane protein</fullName>
    </submittedName>
</protein>
<dbReference type="KEGG" id="mic:Mic7113_2434"/>
<dbReference type="Proteomes" id="UP000010471">
    <property type="component" value="Chromosome"/>
</dbReference>
<evidence type="ECO:0000256" key="5">
    <source>
        <dbReference type="SAM" id="Phobius"/>
    </source>
</evidence>
<dbReference type="PANTHER" id="PTHR43731">
    <property type="entry name" value="RHOMBOID PROTEASE"/>
    <property type="match status" value="1"/>
</dbReference>
<evidence type="ECO:0000256" key="2">
    <source>
        <dbReference type="ARBA" id="ARBA00022692"/>
    </source>
</evidence>
<dbReference type="EMBL" id="CP003630">
    <property type="protein sequence ID" value="AFZ18236.1"/>
    <property type="molecule type" value="Genomic_DNA"/>
</dbReference>
<dbReference type="InterPro" id="IPR035952">
    <property type="entry name" value="Rhomboid-like_sf"/>
</dbReference>
<gene>
    <name evidence="7" type="ORF">Mic7113_2434</name>
</gene>